<dbReference type="EMBL" id="CP149822">
    <property type="protein sequence ID" value="WZN42520.1"/>
    <property type="molecule type" value="Genomic_DNA"/>
</dbReference>
<dbReference type="RefSeq" id="WP_341837354.1">
    <property type="nucleotide sequence ID" value="NZ_CP149822.1"/>
</dbReference>
<keyword evidence="2" id="KW-1185">Reference proteome</keyword>
<name>A0ABZ2YSL0_9BACT</name>
<sequence>MELGMCLIDAIKKKVRGRIMPPLEGSDHSYVFMPLSHKNWKSKEKELQLRCLVARKESKNAPKVIGIAIGKSLTNEHIFDIAYFDIPELNEEILEKIEEAKQEFGYFKNTTISHSKDLRK</sequence>
<proteinExistence type="predicted"/>
<protein>
    <submittedName>
        <fullName evidence="1">Uncharacterized protein</fullName>
    </submittedName>
</protein>
<reference evidence="2" key="1">
    <citation type="submission" date="2024-03" db="EMBL/GenBank/DDBJ databases">
        <title>Chitinophaga horti sp. nov., isolated from garden soil.</title>
        <authorList>
            <person name="Lee D.S."/>
            <person name="Han D.M."/>
            <person name="Baek J.H."/>
            <person name="Choi D.G."/>
            <person name="Jeon J.H."/>
            <person name="Jeon C.O."/>
        </authorList>
    </citation>
    <scope>NUCLEOTIDE SEQUENCE [LARGE SCALE GENOMIC DNA]</scope>
    <source>
        <strain evidence="2">GPA1</strain>
    </source>
</reference>
<accession>A0ABZ2YSL0</accession>
<gene>
    <name evidence="1" type="ORF">WJU16_05670</name>
</gene>
<evidence type="ECO:0000313" key="1">
    <source>
        <dbReference type="EMBL" id="WZN42520.1"/>
    </source>
</evidence>
<dbReference type="Proteomes" id="UP001485459">
    <property type="component" value="Chromosome"/>
</dbReference>
<evidence type="ECO:0000313" key="2">
    <source>
        <dbReference type="Proteomes" id="UP001485459"/>
    </source>
</evidence>
<organism evidence="1 2">
    <name type="scientific">Chitinophaga pollutisoli</name>
    <dbReference type="NCBI Taxonomy" id="3133966"/>
    <lineage>
        <taxon>Bacteria</taxon>
        <taxon>Pseudomonadati</taxon>
        <taxon>Bacteroidota</taxon>
        <taxon>Chitinophagia</taxon>
        <taxon>Chitinophagales</taxon>
        <taxon>Chitinophagaceae</taxon>
        <taxon>Chitinophaga</taxon>
    </lineage>
</organism>